<evidence type="ECO:0008006" key="4">
    <source>
        <dbReference type="Google" id="ProtNLM"/>
    </source>
</evidence>
<reference evidence="2 3" key="1">
    <citation type="submission" date="2019-06" db="EMBL/GenBank/DDBJ databases">
        <title>Whole genome shotgun sequence of Glutamicibacter nicotianae NBRC 14234.</title>
        <authorList>
            <person name="Hosoyama A."/>
            <person name="Uohara A."/>
            <person name="Ohji S."/>
            <person name="Ichikawa N."/>
        </authorList>
    </citation>
    <scope>NUCLEOTIDE SEQUENCE [LARGE SCALE GENOMIC DNA]</scope>
    <source>
        <strain evidence="2 3">NBRC 14234</strain>
    </source>
</reference>
<keyword evidence="1" id="KW-1133">Transmembrane helix</keyword>
<dbReference type="Proteomes" id="UP000316242">
    <property type="component" value="Unassembled WGS sequence"/>
</dbReference>
<proteinExistence type="predicted"/>
<accession>A0ABQ0RNQ3</accession>
<keyword evidence="1" id="KW-0472">Membrane</keyword>
<sequence length="102" mass="10735">MAPRAGVGLVGIQRRDLADMPLPIRGILAEHHAEARPLHPLFLVRSVLLLVILIALSGSGVPALGRSGILRAARAVGTRHVINHAVSEGTSRNQLVKCVGCV</sequence>
<organism evidence="2 3">
    <name type="scientific">Glutamicibacter nicotianae</name>
    <name type="common">Arthrobacter nicotianae</name>
    <dbReference type="NCBI Taxonomy" id="37929"/>
    <lineage>
        <taxon>Bacteria</taxon>
        <taxon>Bacillati</taxon>
        <taxon>Actinomycetota</taxon>
        <taxon>Actinomycetes</taxon>
        <taxon>Micrococcales</taxon>
        <taxon>Micrococcaceae</taxon>
        <taxon>Glutamicibacter</taxon>
    </lineage>
</organism>
<evidence type="ECO:0000313" key="3">
    <source>
        <dbReference type="Proteomes" id="UP000316242"/>
    </source>
</evidence>
<keyword evidence="3" id="KW-1185">Reference proteome</keyword>
<protein>
    <recommendedName>
        <fullName evidence="4">H repeat-associated protein N-terminal domain-containing protein</fullName>
    </recommendedName>
</protein>
<evidence type="ECO:0000256" key="1">
    <source>
        <dbReference type="SAM" id="Phobius"/>
    </source>
</evidence>
<gene>
    <name evidence="2" type="ORF">ANI01nite_26470</name>
</gene>
<evidence type="ECO:0000313" key="2">
    <source>
        <dbReference type="EMBL" id="GEC13444.1"/>
    </source>
</evidence>
<comment type="caution">
    <text evidence="2">The sequence shown here is derived from an EMBL/GenBank/DDBJ whole genome shotgun (WGS) entry which is preliminary data.</text>
</comment>
<keyword evidence="1" id="KW-0812">Transmembrane</keyword>
<name>A0ABQ0RNQ3_GLUNI</name>
<dbReference type="EMBL" id="BJNE01000014">
    <property type="protein sequence ID" value="GEC13444.1"/>
    <property type="molecule type" value="Genomic_DNA"/>
</dbReference>
<feature type="transmembrane region" description="Helical" evidence="1">
    <location>
        <begin position="42"/>
        <end position="64"/>
    </location>
</feature>